<keyword evidence="1" id="KW-1133">Transmembrane helix</keyword>
<name>A0ABT1E6W5_9ACTN</name>
<evidence type="ECO:0000256" key="1">
    <source>
        <dbReference type="SAM" id="Phobius"/>
    </source>
</evidence>
<dbReference type="RefSeq" id="WP_253243570.1">
    <property type="nucleotide sequence ID" value="NZ_JAMYJR010000060.1"/>
</dbReference>
<gene>
    <name evidence="4" type="ORF">M1L60_43955</name>
</gene>
<proteinExistence type="predicted"/>
<keyword evidence="5" id="KW-1185">Reference proteome</keyword>
<evidence type="ECO:0000313" key="4">
    <source>
        <dbReference type="EMBL" id="MCO8277556.1"/>
    </source>
</evidence>
<keyword evidence="1" id="KW-0812">Transmembrane</keyword>
<sequence>MIGNLVAVLALTPAVAGVPAALAPAVPAPSDVRVAWTSDAHTDVAITWAETGVTRNRVTLVRADDDAPANVGPKIVEADQPDRTLLWQGLYDTDYRVRVVAIDADGGEISDPAYSPVFDTDRDPAARIVGVVPREDGSILMTWRPGTYTDPNPGDPLDTPGPPRYIPVASLFEFNEYEDLAPPTTETSFVVPARRSPVDVGVRSAPNGWYGYTVASASVAGSRLTAKIPARATTGGTVTVTGEAVKLGRLCDPGPCPTFEEADAARELQLQERTGTTWRTVATTKARQDGKYTFETSFAGTRDYRVIAPAVARASSGVAHEYAATAATTTTGATGPAGGDSGGGDNGGGAGGGLPITGAPVAALAAAGGLLVAGGAVLALTGRRRRSAPAGR</sequence>
<evidence type="ECO:0000259" key="3">
    <source>
        <dbReference type="PROSITE" id="PS50853"/>
    </source>
</evidence>
<keyword evidence="1" id="KW-0472">Membrane</keyword>
<feature type="transmembrane region" description="Helical" evidence="1">
    <location>
        <begin position="361"/>
        <end position="382"/>
    </location>
</feature>
<organism evidence="4 5">
    <name type="scientific">Paractinoplanes aksuensis</name>
    <dbReference type="NCBI Taxonomy" id="2939490"/>
    <lineage>
        <taxon>Bacteria</taxon>
        <taxon>Bacillati</taxon>
        <taxon>Actinomycetota</taxon>
        <taxon>Actinomycetes</taxon>
        <taxon>Micromonosporales</taxon>
        <taxon>Micromonosporaceae</taxon>
        <taxon>Paractinoplanes</taxon>
    </lineage>
</organism>
<dbReference type="Proteomes" id="UP001523369">
    <property type="component" value="Unassembled WGS sequence"/>
</dbReference>
<evidence type="ECO:0000256" key="2">
    <source>
        <dbReference type="SAM" id="SignalP"/>
    </source>
</evidence>
<reference evidence="4 5" key="1">
    <citation type="submission" date="2022-06" db="EMBL/GenBank/DDBJ databases">
        <title>New Species of the Genus Actinoplanes, ActinopZanes ferrugineus.</title>
        <authorList>
            <person name="Ding P."/>
        </authorList>
    </citation>
    <scope>NUCLEOTIDE SEQUENCE [LARGE SCALE GENOMIC DNA]</scope>
    <source>
        <strain evidence="4 5">TRM88003</strain>
    </source>
</reference>
<feature type="chain" id="PRO_5047135812" description="Fibronectin type-III domain-containing protein" evidence="2">
    <location>
        <begin position="17"/>
        <end position="392"/>
    </location>
</feature>
<protein>
    <recommendedName>
        <fullName evidence="3">Fibronectin type-III domain-containing protein</fullName>
    </recommendedName>
</protein>
<feature type="signal peptide" evidence="2">
    <location>
        <begin position="1"/>
        <end position="16"/>
    </location>
</feature>
<keyword evidence="2" id="KW-0732">Signal</keyword>
<dbReference type="EMBL" id="JAMYJR010000060">
    <property type="protein sequence ID" value="MCO8277556.1"/>
    <property type="molecule type" value="Genomic_DNA"/>
</dbReference>
<evidence type="ECO:0000313" key="5">
    <source>
        <dbReference type="Proteomes" id="UP001523369"/>
    </source>
</evidence>
<feature type="domain" description="Fibronectin type-III" evidence="3">
    <location>
        <begin position="28"/>
        <end position="123"/>
    </location>
</feature>
<accession>A0ABT1E6W5</accession>
<dbReference type="PROSITE" id="PS50853">
    <property type="entry name" value="FN3"/>
    <property type="match status" value="1"/>
</dbReference>
<comment type="caution">
    <text evidence="4">The sequence shown here is derived from an EMBL/GenBank/DDBJ whole genome shotgun (WGS) entry which is preliminary data.</text>
</comment>
<dbReference type="InterPro" id="IPR003961">
    <property type="entry name" value="FN3_dom"/>
</dbReference>